<dbReference type="EMBL" id="JALLKP010000001">
    <property type="protein sequence ID" value="KAK2197718.1"/>
    <property type="molecule type" value="Genomic_DNA"/>
</dbReference>
<evidence type="ECO:0000256" key="11">
    <source>
        <dbReference type="RuleBase" id="RU004386"/>
    </source>
</evidence>
<evidence type="ECO:0000256" key="6">
    <source>
        <dbReference type="ARBA" id="ARBA00022670"/>
    </source>
</evidence>
<keyword evidence="9 11" id="KW-0862">Zinc</keyword>
<protein>
    <recommendedName>
        <fullName evidence="4">aspartyl aminopeptidase</fullName>
        <ecNumber evidence="4">3.4.11.21</ecNumber>
    </recommendedName>
</protein>
<dbReference type="PANTHER" id="PTHR28570">
    <property type="entry name" value="ASPARTYL AMINOPEPTIDASE"/>
    <property type="match status" value="1"/>
</dbReference>
<dbReference type="EC" id="3.4.11.21" evidence="4"/>
<evidence type="ECO:0000256" key="9">
    <source>
        <dbReference type="ARBA" id="ARBA00022833"/>
    </source>
</evidence>
<dbReference type="PANTHER" id="PTHR28570:SF3">
    <property type="entry name" value="ASPARTYL AMINOPEPTIDASE"/>
    <property type="match status" value="1"/>
</dbReference>
<reference evidence="12" key="1">
    <citation type="journal article" date="2023" name="Nat. Microbiol.">
        <title>Babesia duncani multi-omics identifies virulence factors and drug targets.</title>
        <authorList>
            <person name="Singh P."/>
            <person name="Lonardi S."/>
            <person name="Liang Q."/>
            <person name="Vydyam P."/>
            <person name="Khabirova E."/>
            <person name="Fang T."/>
            <person name="Gihaz S."/>
            <person name="Thekkiniath J."/>
            <person name="Munshi M."/>
            <person name="Abel S."/>
            <person name="Ciampossin L."/>
            <person name="Batugedara G."/>
            <person name="Gupta M."/>
            <person name="Lu X.M."/>
            <person name="Lenz T."/>
            <person name="Chakravarty S."/>
            <person name="Cornillot E."/>
            <person name="Hu Y."/>
            <person name="Ma W."/>
            <person name="Gonzalez L.M."/>
            <person name="Sanchez S."/>
            <person name="Estrada K."/>
            <person name="Sanchez-Flores A."/>
            <person name="Montero E."/>
            <person name="Harb O.S."/>
            <person name="Le Roch K.G."/>
            <person name="Mamoun C.B."/>
        </authorList>
    </citation>
    <scope>NUCLEOTIDE SEQUENCE</scope>
    <source>
        <strain evidence="12">WA1</strain>
    </source>
</reference>
<comment type="cofactor">
    <cofactor evidence="2">
        <name>Zn(2+)</name>
        <dbReference type="ChEBI" id="CHEBI:29105"/>
    </cofactor>
</comment>
<dbReference type="GO" id="GO:0004177">
    <property type="term" value="F:aminopeptidase activity"/>
    <property type="evidence" value="ECO:0007669"/>
    <property type="project" value="UniProtKB-KW"/>
</dbReference>
<sequence>MALTAQTLKESQDFVKGFCTYLDGTGSPWHSVEQLLKYMSHSKVPLVHLKECEEWVLEKGKTYCIVDRNATIMIFHVGAQFNPQNGGLVLAAAHTDSPCLKLDFKSHSEAHGYNQVNVCTYGGGLWHTWLDRELGIAGKVLVRKNDGLEEHLVHVKRPLVILPNLAIHLQTAHEREALKISKEKHLKGITSTKLVAQLSSVEVEPLMQLIANAINCNVQNVFDWDLCLMDNAPATLSGIHEEFLSCARLDNLASCFACVAGFVDSLAKRDKMTDSNNISTSNDEFITGIVCYNYEEIGSQLSAGTDSQITTNWLERILKQYNTHLDEIRHKSIILSVDMAHGIHPNYPEKHLTSHAPRLHEGI</sequence>
<evidence type="ECO:0000256" key="1">
    <source>
        <dbReference type="ARBA" id="ARBA00001335"/>
    </source>
</evidence>
<evidence type="ECO:0000256" key="3">
    <source>
        <dbReference type="ARBA" id="ARBA00008290"/>
    </source>
</evidence>
<proteinExistence type="inferred from homology"/>
<dbReference type="Gene3D" id="3.40.630.10">
    <property type="entry name" value="Zn peptidases"/>
    <property type="match status" value="1"/>
</dbReference>
<dbReference type="SUPFAM" id="SSF101821">
    <property type="entry name" value="Aminopeptidase/glucanase lid domain"/>
    <property type="match status" value="1"/>
</dbReference>
<organism evidence="12 13">
    <name type="scientific">Babesia duncani</name>
    <dbReference type="NCBI Taxonomy" id="323732"/>
    <lineage>
        <taxon>Eukaryota</taxon>
        <taxon>Sar</taxon>
        <taxon>Alveolata</taxon>
        <taxon>Apicomplexa</taxon>
        <taxon>Aconoidasida</taxon>
        <taxon>Piroplasmida</taxon>
        <taxon>Babesiidae</taxon>
        <taxon>Babesia</taxon>
    </lineage>
</organism>
<dbReference type="RefSeq" id="XP_067804560.1">
    <property type="nucleotide sequence ID" value="XM_067945769.1"/>
</dbReference>
<dbReference type="Proteomes" id="UP001214638">
    <property type="component" value="Unassembled WGS sequence"/>
</dbReference>
<keyword evidence="6 11" id="KW-0645">Protease</keyword>
<evidence type="ECO:0000256" key="8">
    <source>
        <dbReference type="ARBA" id="ARBA00022801"/>
    </source>
</evidence>
<dbReference type="PRINTS" id="PR00932">
    <property type="entry name" value="AMINO1PTASE"/>
</dbReference>
<name>A0AAD9PMW7_9APIC</name>
<dbReference type="InterPro" id="IPR001948">
    <property type="entry name" value="Peptidase_M18"/>
</dbReference>
<dbReference type="Gene3D" id="2.30.250.10">
    <property type="entry name" value="Aminopeptidase i, Domain 2"/>
    <property type="match status" value="1"/>
</dbReference>
<evidence type="ECO:0000256" key="4">
    <source>
        <dbReference type="ARBA" id="ARBA00011965"/>
    </source>
</evidence>
<evidence type="ECO:0000313" key="12">
    <source>
        <dbReference type="EMBL" id="KAK2197718.1"/>
    </source>
</evidence>
<dbReference type="GO" id="GO:0005737">
    <property type="term" value="C:cytoplasm"/>
    <property type="evidence" value="ECO:0007669"/>
    <property type="project" value="UniProtKB-ARBA"/>
</dbReference>
<comment type="similarity">
    <text evidence="3 11">Belongs to the peptidase M18 family.</text>
</comment>
<keyword evidence="7 11" id="KW-0479">Metal-binding</keyword>
<comment type="catalytic activity">
    <reaction evidence="1">
        <text>Release of an N-terminal aspartate or glutamate from a peptide, with a preference for aspartate.</text>
        <dbReference type="EC" id="3.4.11.21"/>
    </reaction>
</comment>
<evidence type="ECO:0000256" key="2">
    <source>
        <dbReference type="ARBA" id="ARBA00001947"/>
    </source>
</evidence>
<gene>
    <name evidence="12" type="ORF">BdWA1_000721</name>
</gene>
<dbReference type="SUPFAM" id="SSF53187">
    <property type="entry name" value="Zn-dependent exopeptidases"/>
    <property type="match status" value="1"/>
</dbReference>
<evidence type="ECO:0000313" key="13">
    <source>
        <dbReference type="Proteomes" id="UP001214638"/>
    </source>
</evidence>
<dbReference type="InterPro" id="IPR023358">
    <property type="entry name" value="Peptidase_M18_dom2"/>
</dbReference>
<dbReference type="AlphaFoldDB" id="A0AAD9PMW7"/>
<evidence type="ECO:0000256" key="10">
    <source>
        <dbReference type="ARBA" id="ARBA00023049"/>
    </source>
</evidence>
<dbReference type="GeneID" id="94335019"/>
<evidence type="ECO:0000256" key="5">
    <source>
        <dbReference type="ARBA" id="ARBA00022438"/>
    </source>
</evidence>
<evidence type="ECO:0000256" key="7">
    <source>
        <dbReference type="ARBA" id="ARBA00022723"/>
    </source>
</evidence>
<dbReference type="KEGG" id="bdw:94335019"/>
<keyword evidence="13" id="KW-1185">Reference proteome</keyword>
<keyword evidence="10 11" id="KW-0482">Metalloprotease</keyword>
<dbReference type="GO" id="GO:0006508">
    <property type="term" value="P:proteolysis"/>
    <property type="evidence" value="ECO:0007669"/>
    <property type="project" value="UniProtKB-KW"/>
</dbReference>
<dbReference type="GO" id="GO:0008237">
    <property type="term" value="F:metallopeptidase activity"/>
    <property type="evidence" value="ECO:0007669"/>
    <property type="project" value="UniProtKB-KW"/>
</dbReference>
<keyword evidence="5 11" id="KW-0031">Aminopeptidase</keyword>
<dbReference type="Pfam" id="PF02127">
    <property type="entry name" value="Peptidase_M18"/>
    <property type="match status" value="1"/>
</dbReference>
<comment type="caution">
    <text evidence="12">The sequence shown here is derived from an EMBL/GenBank/DDBJ whole genome shotgun (WGS) entry which is preliminary data.</text>
</comment>
<accession>A0AAD9PMW7</accession>
<dbReference type="GO" id="GO:0008270">
    <property type="term" value="F:zinc ion binding"/>
    <property type="evidence" value="ECO:0007669"/>
    <property type="project" value="InterPro"/>
</dbReference>
<keyword evidence="8 11" id="KW-0378">Hydrolase</keyword>